<dbReference type="AlphaFoldDB" id="X1VUM7"/>
<name>X1VUM7_9ZZZZ</name>
<gene>
    <name evidence="1" type="ORF">S12H4_57142</name>
</gene>
<feature type="non-terminal residue" evidence="1">
    <location>
        <position position="50"/>
    </location>
</feature>
<reference evidence="1" key="1">
    <citation type="journal article" date="2014" name="Front. Microbiol.">
        <title>High frequency of phylogenetically diverse reductive dehalogenase-homologous genes in deep subseafloor sedimentary metagenomes.</title>
        <authorList>
            <person name="Kawai M."/>
            <person name="Futagami T."/>
            <person name="Toyoda A."/>
            <person name="Takaki Y."/>
            <person name="Nishi S."/>
            <person name="Hori S."/>
            <person name="Arai W."/>
            <person name="Tsubouchi T."/>
            <person name="Morono Y."/>
            <person name="Uchiyama I."/>
            <person name="Ito T."/>
            <person name="Fujiyama A."/>
            <person name="Inagaki F."/>
            <person name="Takami H."/>
        </authorList>
    </citation>
    <scope>NUCLEOTIDE SEQUENCE</scope>
    <source>
        <strain evidence="1">Expedition CK06-06</strain>
    </source>
</reference>
<comment type="caution">
    <text evidence="1">The sequence shown here is derived from an EMBL/GenBank/DDBJ whole genome shotgun (WGS) entry which is preliminary data.</text>
</comment>
<accession>X1VUM7</accession>
<protein>
    <submittedName>
        <fullName evidence="1">Uncharacterized protein</fullName>
    </submittedName>
</protein>
<sequence>MSASIKVAKQGQMMSYGVMPGAGSQRAIPMGGGYAGDPGIFGTLWGGIKG</sequence>
<proteinExistence type="predicted"/>
<evidence type="ECO:0000313" key="1">
    <source>
        <dbReference type="EMBL" id="GAJ21381.1"/>
    </source>
</evidence>
<dbReference type="EMBL" id="BARW01036904">
    <property type="protein sequence ID" value="GAJ21381.1"/>
    <property type="molecule type" value="Genomic_DNA"/>
</dbReference>
<organism evidence="1">
    <name type="scientific">marine sediment metagenome</name>
    <dbReference type="NCBI Taxonomy" id="412755"/>
    <lineage>
        <taxon>unclassified sequences</taxon>
        <taxon>metagenomes</taxon>
        <taxon>ecological metagenomes</taxon>
    </lineage>
</organism>